<gene>
    <name evidence="1" type="ORF">FOZ60_003009</name>
</gene>
<reference evidence="1 2" key="1">
    <citation type="submission" date="2020-04" db="EMBL/GenBank/DDBJ databases">
        <title>Perkinsus olseni comparative genomics.</title>
        <authorList>
            <person name="Bogema D.R."/>
        </authorList>
    </citation>
    <scope>NUCLEOTIDE SEQUENCE [LARGE SCALE GENOMIC DNA]</scope>
    <source>
        <strain evidence="1">00978-12</strain>
    </source>
</reference>
<accession>A0A7J6NWL0</accession>
<organism evidence="1 2">
    <name type="scientific">Perkinsus olseni</name>
    <name type="common">Perkinsus atlanticus</name>
    <dbReference type="NCBI Taxonomy" id="32597"/>
    <lineage>
        <taxon>Eukaryota</taxon>
        <taxon>Sar</taxon>
        <taxon>Alveolata</taxon>
        <taxon>Perkinsozoa</taxon>
        <taxon>Perkinsea</taxon>
        <taxon>Perkinsida</taxon>
        <taxon>Perkinsidae</taxon>
        <taxon>Perkinsus</taxon>
    </lineage>
</organism>
<comment type="caution">
    <text evidence="1">The sequence shown here is derived from an EMBL/GenBank/DDBJ whole genome shotgun (WGS) entry which is preliminary data.</text>
</comment>
<dbReference type="OrthoDB" id="10405072at2759"/>
<evidence type="ECO:0000313" key="2">
    <source>
        <dbReference type="Proteomes" id="UP000541610"/>
    </source>
</evidence>
<proteinExistence type="predicted"/>
<dbReference type="Proteomes" id="UP000541610">
    <property type="component" value="Unassembled WGS sequence"/>
</dbReference>
<dbReference type="AlphaFoldDB" id="A0A7J6NWL0"/>
<evidence type="ECO:0000313" key="1">
    <source>
        <dbReference type="EMBL" id="KAF4688205.1"/>
    </source>
</evidence>
<dbReference type="EMBL" id="JABANP010000159">
    <property type="protein sequence ID" value="KAF4688205.1"/>
    <property type="molecule type" value="Genomic_DNA"/>
</dbReference>
<sequence>MMLPNDLIDGQQIFVNLDGDLMVEHFNTSELLLDDITMFKVSRLVVGAKVYFQLTHFDVGAMLPADSEESLADSDSEESYDDVEYVKRIPDEVSEERTYIKGEWVMEGSFLMGCILDDTFYYVINGDETHMRKKDLRAPESDPVVAMDLPGRLSDMKLADGTLCAVTWSKKVYALERDGRGMYATMDELENAREDAENGVRVVEPTTRYNSAIAVLQLVHTTRTY</sequence>
<name>A0A7J6NWL0_PEROL</name>
<protein>
    <submittedName>
        <fullName evidence="1">Uncharacterized protein</fullName>
    </submittedName>
</protein>